<dbReference type="Proteomes" id="UP001412239">
    <property type="component" value="Unassembled WGS sequence"/>
</dbReference>
<dbReference type="AlphaFoldDB" id="A0A292PR58"/>
<reference evidence="2" key="1">
    <citation type="submission" date="2015-10" db="EMBL/GenBank/DDBJ databases">
        <authorList>
            <person name="Regsiter A."/>
            <person name="william w."/>
        </authorList>
    </citation>
    <scope>NUCLEOTIDE SEQUENCE</scope>
    <source>
        <strain evidence="2">Montdore</strain>
    </source>
</reference>
<organism evidence="2 3">
    <name type="scientific">Tuber aestivum</name>
    <name type="common">summer truffle</name>
    <dbReference type="NCBI Taxonomy" id="59557"/>
    <lineage>
        <taxon>Eukaryota</taxon>
        <taxon>Fungi</taxon>
        <taxon>Dikarya</taxon>
        <taxon>Ascomycota</taxon>
        <taxon>Pezizomycotina</taxon>
        <taxon>Pezizomycetes</taxon>
        <taxon>Pezizales</taxon>
        <taxon>Tuberaceae</taxon>
        <taxon>Tuber</taxon>
    </lineage>
</organism>
<evidence type="ECO:0000256" key="1">
    <source>
        <dbReference type="SAM" id="MobiDB-lite"/>
    </source>
</evidence>
<accession>A0A292PR58</accession>
<feature type="region of interest" description="Disordered" evidence="1">
    <location>
        <begin position="30"/>
        <end position="84"/>
    </location>
</feature>
<keyword evidence="3" id="KW-1185">Reference proteome</keyword>
<protein>
    <submittedName>
        <fullName evidence="2">Uncharacterized protein</fullName>
    </submittedName>
</protein>
<evidence type="ECO:0000313" key="3">
    <source>
        <dbReference type="Proteomes" id="UP001412239"/>
    </source>
</evidence>
<name>A0A292PR58_9PEZI</name>
<sequence length="104" mass="11344">TRIPTSSVPGRRVISPPTKDCAALECSAGAAQQRRANRRHSLDVLPSPPRSPLTPLDLDGNSGAGVAQRSTNQGIAKRGRKTAETRVQVGRKLVQDYRDRMLWD</sequence>
<evidence type="ECO:0000313" key="2">
    <source>
        <dbReference type="EMBL" id="CUS09195.1"/>
    </source>
</evidence>
<gene>
    <name evidence="2" type="ORF">GSTUAT00006715001</name>
</gene>
<feature type="non-terminal residue" evidence="2">
    <location>
        <position position="104"/>
    </location>
</feature>
<proteinExistence type="predicted"/>
<dbReference type="EMBL" id="LN891094">
    <property type="protein sequence ID" value="CUS09195.1"/>
    <property type="molecule type" value="Genomic_DNA"/>
</dbReference>